<accession>A0ABX2L744</accession>
<feature type="compositionally biased region" description="Acidic residues" evidence="1">
    <location>
        <begin position="56"/>
        <end position="77"/>
    </location>
</feature>
<dbReference type="EMBL" id="JABUQZ010000001">
    <property type="protein sequence ID" value="NUC71546.1"/>
    <property type="molecule type" value="Genomic_DNA"/>
</dbReference>
<dbReference type="Proteomes" id="UP001016761">
    <property type="component" value="Unassembled WGS sequence"/>
</dbReference>
<protein>
    <submittedName>
        <fullName evidence="2">Uncharacterized protein</fullName>
    </submittedName>
</protein>
<evidence type="ECO:0000256" key="1">
    <source>
        <dbReference type="SAM" id="MobiDB-lite"/>
    </source>
</evidence>
<evidence type="ECO:0000313" key="3">
    <source>
        <dbReference type="Proteomes" id="UP001016761"/>
    </source>
</evidence>
<organism evidence="2 3">
    <name type="scientific">Haloterrigena gelatinilytica</name>
    <dbReference type="NCBI Taxonomy" id="2741724"/>
    <lineage>
        <taxon>Archaea</taxon>
        <taxon>Methanobacteriati</taxon>
        <taxon>Methanobacteriota</taxon>
        <taxon>Stenosarchaea group</taxon>
        <taxon>Halobacteria</taxon>
        <taxon>Halobacteriales</taxon>
        <taxon>Natrialbaceae</taxon>
        <taxon>Haloterrigena</taxon>
    </lineage>
</organism>
<gene>
    <name evidence="2" type="ORF">HTZ84_04340</name>
</gene>
<name>A0ABX2L744_9EURY</name>
<evidence type="ECO:0000313" key="2">
    <source>
        <dbReference type="EMBL" id="NUC71546.1"/>
    </source>
</evidence>
<feature type="region of interest" description="Disordered" evidence="1">
    <location>
        <begin position="49"/>
        <end position="77"/>
    </location>
</feature>
<keyword evidence="3" id="KW-1185">Reference proteome</keyword>
<sequence length="77" mass="7877">MPVRGDRSVAICQQCGTALAVRIQADGSIRPIGTGTACSCGGESFDVIGDRPSETADSDEAAADTAESDDESAYPRP</sequence>
<proteinExistence type="predicted"/>
<dbReference type="RefSeq" id="WP_174679554.1">
    <property type="nucleotide sequence ID" value="NZ_JABUQZ010000001.1"/>
</dbReference>
<reference evidence="2 3" key="1">
    <citation type="submission" date="2020-06" db="EMBL/GenBank/DDBJ databases">
        <title>Haloterrigena sp. nov., an extremely halophilic archaeon isolated from a saline sediment.</title>
        <authorList>
            <person name="Liu B.-B."/>
        </authorList>
    </citation>
    <scope>NUCLEOTIDE SEQUENCE [LARGE SCALE GENOMIC DNA]</scope>
    <source>
        <strain evidence="2 3">SYSU A558-1</strain>
    </source>
</reference>
<comment type="caution">
    <text evidence="2">The sequence shown here is derived from an EMBL/GenBank/DDBJ whole genome shotgun (WGS) entry which is preliminary data.</text>
</comment>